<organism evidence="1 2">
    <name type="scientific">Recurvomyces mirabilis</name>
    <dbReference type="NCBI Taxonomy" id="574656"/>
    <lineage>
        <taxon>Eukaryota</taxon>
        <taxon>Fungi</taxon>
        <taxon>Dikarya</taxon>
        <taxon>Ascomycota</taxon>
        <taxon>Pezizomycotina</taxon>
        <taxon>Dothideomycetes</taxon>
        <taxon>Dothideomycetidae</taxon>
        <taxon>Mycosphaerellales</taxon>
        <taxon>Teratosphaeriaceae</taxon>
        <taxon>Recurvomyces</taxon>
    </lineage>
</organism>
<protein>
    <submittedName>
        <fullName evidence="1">Uncharacterized protein</fullName>
    </submittedName>
</protein>
<accession>A0AAE1C1G9</accession>
<proteinExistence type="predicted"/>
<dbReference type="AlphaFoldDB" id="A0AAE1C1G9"/>
<reference evidence="1" key="1">
    <citation type="submission" date="2023-07" db="EMBL/GenBank/DDBJ databases">
        <title>Black Yeasts Isolated from many extreme environments.</title>
        <authorList>
            <person name="Coleine C."/>
            <person name="Stajich J.E."/>
            <person name="Selbmann L."/>
        </authorList>
    </citation>
    <scope>NUCLEOTIDE SEQUENCE</scope>
    <source>
        <strain evidence="1">CCFEE 5485</strain>
    </source>
</reference>
<evidence type="ECO:0000313" key="2">
    <source>
        <dbReference type="Proteomes" id="UP001274830"/>
    </source>
</evidence>
<dbReference type="EMBL" id="JAUTXT010000018">
    <property type="protein sequence ID" value="KAK3674755.1"/>
    <property type="molecule type" value="Genomic_DNA"/>
</dbReference>
<comment type="caution">
    <text evidence="1">The sequence shown here is derived from an EMBL/GenBank/DDBJ whole genome shotgun (WGS) entry which is preliminary data.</text>
</comment>
<gene>
    <name evidence="1" type="ORF">LTR78_005477</name>
</gene>
<dbReference type="Proteomes" id="UP001274830">
    <property type="component" value="Unassembled WGS sequence"/>
</dbReference>
<name>A0AAE1C1G9_9PEZI</name>
<evidence type="ECO:0000313" key="1">
    <source>
        <dbReference type="EMBL" id="KAK3674755.1"/>
    </source>
</evidence>
<keyword evidence="2" id="KW-1185">Reference proteome</keyword>
<sequence length="75" mass="8593">MPLKRTANAGLQLRVASKKKRAVLFTHDWSKTARNRVSTKPTAKRILEVPLKQSERMFGKAKGGERKPYMRKVTL</sequence>